<dbReference type="EMBL" id="WAGX01000003">
    <property type="protein sequence ID" value="KAB1440462.1"/>
    <property type="molecule type" value="Genomic_DNA"/>
</dbReference>
<evidence type="ECO:0000313" key="2">
    <source>
        <dbReference type="EMBL" id="KAB1440462.1"/>
    </source>
</evidence>
<proteinExistence type="predicted"/>
<organism evidence="2 3">
    <name type="scientific">Candidatus Galacturonatibacter soehngenii</name>
    <dbReference type="NCBI Taxonomy" id="2307010"/>
    <lineage>
        <taxon>Bacteria</taxon>
        <taxon>Bacillati</taxon>
        <taxon>Bacillota</taxon>
        <taxon>Clostridia</taxon>
        <taxon>Lachnospirales</taxon>
        <taxon>Lachnospiraceae</taxon>
        <taxon>Candidatus Galacturonatibacter</taxon>
    </lineage>
</organism>
<dbReference type="AlphaFoldDB" id="A0A7V7UDC5"/>
<evidence type="ECO:0000313" key="3">
    <source>
        <dbReference type="Proteomes" id="UP000461768"/>
    </source>
</evidence>
<name>A0A7V7UDC5_9FIRM</name>
<reference evidence="2 3" key="2">
    <citation type="submission" date="2020-02" db="EMBL/GenBank/DDBJ databases">
        <title>Candidatus Galacturonibacter soehngenii shows hetero-acetogenic catabolism of galacturonic acid but lacks a canonical carbon monoxide dehydrogenase/acetyl-CoA synthase complex.</title>
        <authorList>
            <person name="Diender M."/>
            <person name="Stouten G.R."/>
            <person name="Petersen J.F."/>
            <person name="Nielsen P.H."/>
            <person name="Dueholm M.S."/>
            <person name="Pronk J.T."/>
            <person name="Van Loosdrecht M.C.M."/>
        </authorList>
    </citation>
    <scope>NUCLEOTIDE SEQUENCE [LARGE SCALE GENOMIC DNA]</scope>
    <source>
        <strain evidence="2">GalUA</strain>
    </source>
</reference>
<protein>
    <submittedName>
        <fullName evidence="2">DNA metabolism protein</fullName>
    </submittedName>
</protein>
<sequence>MVKYNKYSFMLSWNKYLSEIVGNEVTMNQKIFLCENSIEGIFTGVYNIWESRYPKDSIKLSCEQEGNYELFSEYINVNTDMIKADKVARTIEQRFGELNYTNIYQAACSYEKDKANAIFRTIQYGLTSKTPRRLMEHLKDDNICRVFELSRAVGNESHHLLGFVRFKELTNKILCAVIEPKNDVVALIAPHFSDRLPNENWMIYDKGRRLAVIHQGGGQWGIIKSNEFNIDFFETVSEKEKEFENLWRGFCDSISIKERENLKLQRQNLPLRFQKDMVEFQR</sequence>
<keyword evidence="3" id="KW-1185">Reference proteome</keyword>
<dbReference type="InterPro" id="IPR025404">
    <property type="entry name" value="DUF4130"/>
</dbReference>
<accession>A0A7V7UDC5</accession>
<evidence type="ECO:0000259" key="1">
    <source>
        <dbReference type="Pfam" id="PF13566"/>
    </source>
</evidence>
<reference evidence="2 3" key="1">
    <citation type="submission" date="2019-09" db="EMBL/GenBank/DDBJ databases">
        <authorList>
            <person name="Valk L.C."/>
        </authorList>
    </citation>
    <scope>NUCLEOTIDE SEQUENCE [LARGE SCALE GENOMIC DNA]</scope>
    <source>
        <strain evidence="2">GalUA</strain>
    </source>
</reference>
<dbReference type="Pfam" id="PF13566">
    <property type="entry name" value="DUF4130"/>
    <property type="match status" value="1"/>
</dbReference>
<feature type="domain" description="DUF4130" evidence="1">
    <location>
        <begin position="113"/>
        <end position="279"/>
    </location>
</feature>
<dbReference type="OrthoDB" id="5290748at2"/>
<dbReference type="InterPro" id="IPR023875">
    <property type="entry name" value="DNA_repair_put"/>
</dbReference>
<comment type="caution">
    <text evidence="2">The sequence shown here is derived from an EMBL/GenBank/DDBJ whole genome shotgun (WGS) entry which is preliminary data.</text>
</comment>
<gene>
    <name evidence="2" type="ORF">F7O84_01105</name>
</gene>
<dbReference type="Proteomes" id="UP000461768">
    <property type="component" value="Unassembled WGS sequence"/>
</dbReference>
<dbReference type="NCBIfam" id="TIGR03915">
    <property type="entry name" value="SAM_7_link_chp"/>
    <property type="match status" value="1"/>
</dbReference>